<comment type="caution">
    <text evidence="16">The sequence shown here is derived from an EMBL/GenBank/DDBJ whole genome shotgun (WGS) entry which is preliminary data.</text>
</comment>
<dbReference type="Gene3D" id="3.10.50.40">
    <property type="match status" value="1"/>
</dbReference>
<keyword evidence="6" id="KW-1133">Transmembrane helix</keyword>
<keyword evidence="4" id="KW-0997">Cell inner membrane</keyword>
<dbReference type="EMBL" id="WTYJ01000002">
    <property type="protein sequence ID" value="MXO99918.1"/>
    <property type="molecule type" value="Genomic_DNA"/>
</dbReference>
<evidence type="ECO:0000256" key="12">
    <source>
        <dbReference type="ARBA" id="ARBA00040743"/>
    </source>
</evidence>
<keyword evidence="17" id="KW-1185">Reference proteome</keyword>
<evidence type="ECO:0000256" key="5">
    <source>
        <dbReference type="ARBA" id="ARBA00022692"/>
    </source>
</evidence>
<evidence type="ECO:0000256" key="14">
    <source>
        <dbReference type="PROSITE-ProRule" id="PRU00278"/>
    </source>
</evidence>
<dbReference type="AlphaFoldDB" id="A0A6I4TZ75"/>
<dbReference type="Gene3D" id="1.10.4030.10">
    <property type="entry name" value="Porin chaperone SurA, peptide-binding domain"/>
    <property type="match status" value="1"/>
</dbReference>
<dbReference type="RefSeq" id="WP_161391600.1">
    <property type="nucleotide sequence ID" value="NZ_JBHSCP010000001.1"/>
</dbReference>
<comment type="subcellular location">
    <subcellularLocation>
        <location evidence="1">Cell inner membrane</location>
        <topology evidence="1">Single-pass type II membrane protein</topology>
        <orientation evidence="1">Periplasmic side</orientation>
    </subcellularLocation>
</comment>
<evidence type="ECO:0000256" key="6">
    <source>
        <dbReference type="ARBA" id="ARBA00022989"/>
    </source>
</evidence>
<dbReference type="SUPFAM" id="SSF109998">
    <property type="entry name" value="Triger factor/SurA peptide-binding domain-like"/>
    <property type="match status" value="1"/>
</dbReference>
<evidence type="ECO:0000256" key="13">
    <source>
        <dbReference type="ARBA" id="ARBA00042775"/>
    </source>
</evidence>
<dbReference type="InterPro" id="IPR027304">
    <property type="entry name" value="Trigger_fact/SurA_dom_sf"/>
</dbReference>
<sequence>MIQMFRSFFSSKFGIIFMLGFVGVIGIAFAAGDISGNSILGGVSGGEQVAVVGKRKLSTGDLTTSANNALEQVRQQDPTATMQGFIGSGGLDNVVDQLISRTAIAEFARSIGLRASNRLVDSELLQIPQFQGADGKFDANAFRSLLAERRLTEAAVRDDLAIGLLAQQLLTPVAQSATVPRSVAQQYASLLREQRQGQIATFPATSYAPTRAPSDAEIQAYYKDKTSSFIRPERRVIRFAAFGADALKNLPAPTDAQIEARYRRDSAQYAAVENRRFGQLVLLTEAAAKAIVAELNGGKSLEQAAREKGLAVAAIAPSSRAQLTTSTSAAVAQAGFATAQGKVSAPARGPLGWYVLRVDAIEQRAERPLASVREEIVTALSAEQRQTALTELTARIDGEFEEGRNLSDVAKELNLTITTTEPVTANGRVYGKPTETVPQVLGPVLASAFAADEGQPQLAELVQGQAFLIYDVASVTNSSAAPLAEIREDVIALWRRDQGSAAAKAAADRVLKRIADGSSLADAVKAENRTLPAVEQLNVNREQLAQRGQVPAPLALFFSMAEGTEKRLEAQNRNAWFVIQVDKINAPAIKPEDPIVLATVQQLGASTGEEYVAQFIRAAERAVGSERNQSGIDAVRATLAGETN</sequence>
<evidence type="ECO:0000313" key="16">
    <source>
        <dbReference type="EMBL" id="MXO99918.1"/>
    </source>
</evidence>
<evidence type="ECO:0000256" key="1">
    <source>
        <dbReference type="ARBA" id="ARBA00004382"/>
    </source>
</evidence>
<dbReference type="Pfam" id="PF13624">
    <property type="entry name" value="SurA_N_3"/>
    <property type="match status" value="1"/>
</dbReference>
<evidence type="ECO:0000313" key="17">
    <source>
        <dbReference type="Proteomes" id="UP000469430"/>
    </source>
</evidence>
<feature type="domain" description="PpiC" evidence="15">
    <location>
        <begin position="272"/>
        <end position="360"/>
    </location>
</feature>
<evidence type="ECO:0000256" key="4">
    <source>
        <dbReference type="ARBA" id="ARBA00022519"/>
    </source>
</evidence>
<gene>
    <name evidence="16" type="ORF">GRI97_13065</name>
</gene>
<comment type="similarity">
    <text evidence="11">Belongs to the PpiD chaperone family.</text>
</comment>
<evidence type="ECO:0000256" key="11">
    <source>
        <dbReference type="ARBA" id="ARBA00038408"/>
    </source>
</evidence>
<dbReference type="SUPFAM" id="SSF54534">
    <property type="entry name" value="FKBP-like"/>
    <property type="match status" value="1"/>
</dbReference>
<evidence type="ECO:0000256" key="8">
    <source>
        <dbReference type="ARBA" id="ARBA00023186"/>
    </source>
</evidence>
<evidence type="ECO:0000256" key="3">
    <source>
        <dbReference type="ARBA" id="ARBA00022475"/>
    </source>
</evidence>
<dbReference type="PANTHER" id="PTHR47529">
    <property type="entry name" value="PEPTIDYL-PROLYL CIS-TRANS ISOMERASE D"/>
    <property type="match status" value="1"/>
</dbReference>
<evidence type="ECO:0000259" key="15">
    <source>
        <dbReference type="PROSITE" id="PS50198"/>
    </source>
</evidence>
<keyword evidence="8" id="KW-0143">Chaperone</keyword>
<dbReference type="OrthoDB" id="9768393at2"/>
<dbReference type="InterPro" id="IPR000297">
    <property type="entry name" value="PPIase_PpiC"/>
</dbReference>
<keyword evidence="3" id="KW-1003">Cell membrane</keyword>
<accession>A0A6I4TZ75</accession>
<dbReference type="Proteomes" id="UP000469430">
    <property type="component" value="Unassembled WGS sequence"/>
</dbReference>
<keyword evidence="5" id="KW-0812">Transmembrane</keyword>
<evidence type="ECO:0000256" key="2">
    <source>
        <dbReference type="ARBA" id="ARBA00018370"/>
    </source>
</evidence>
<evidence type="ECO:0000256" key="10">
    <source>
        <dbReference type="ARBA" id="ARBA00031484"/>
    </source>
</evidence>
<evidence type="ECO:0000256" key="9">
    <source>
        <dbReference type="ARBA" id="ARBA00030642"/>
    </source>
</evidence>
<keyword evidence="7" id="KW-0472">Membrane</keyword>
<dbReference type="PROSITE" id="PS50198">
    <property type="entry name" value="PPIC_PPIASE_2"/>
    <property type="match status" value="1"/>
</dbReference>
<dbReference type="InterPro" id="IPR046357">
    <property type="entry name" value="PPIase_dom_sf"/>
</dbReference>
<organism evidence="16 17">
    <name type="scientific">Croceibacterium xixiisoli</name>
    <dbReference type="NCBI Taxonomy" id="1476466"/>
    <lineage>
        <taxon>Bacteria</taxon>
        <taxon>Pseudomonadati</taxon>
        <taxon>Pseudomonadota</taxon>
        <taxon>Alphaproteobacteria</taxon>
        <taxon>Sphingomonadales</taxon>
        <taxon>Erythrobacteraceae</taxon>
        <taxon>Croceibacterium</taxon>
    </lineage>
</organism>
<evidence type="ECO:0000256" key="7">
    <source>
        <dbReference type="ARBA" id="ARBA00023136"/>
    </source>
</evidence>
<dbReference type="PANTHER" id="PTHR47529:SF1">
    <property type="entry name" value="PERIPLASMIC CHAPERONE PPID"/>
    <property type="match status" value="1"/>
</dbReference>
<keyword evidence="14 16" id="KW-0413">Isomerase</keyword>
<dbReference type="GO" id="GO:0003755">
    <property type="term" value="F:peptidyl-prolyl cis-trans isomerase activity"/>
    <property type="evidence" value="ECO:0007669"/>
    <property type="project" value="UniProtKB-KW"/>
</dbReference>
<dbReference type="InterPro" id="IPR052029">
    <property type="entry name" value="PpiD_chaperone"/>
</dbReference>
<dbReference type="Pfam" id="PF13145">
    <property type="entry name" value="Rotamase_2"/>
    <property type="match status" value="1"/>
</dbReference>
<protein>
    <recommendedName>
        <fullName evidence="2">Parvulin-like PPIase</fullName>
    </recommendedName>
    <alternativeName>
        <fullName evidence="9">Peptidyl-prolyl cis-trans isomerase plp</fullName>
    </alternativeName>
    <alternativeName>
        <fullName evidence="12">Periplasmic chaperone PpiD</fullName>
    </alternativeName>
    <alternativeName>
        <fullName evidence="13">Periplasmic folding chaperone</fullName>
    </alternativeName>
    <alternativeName>
        <fullName evidence="10">Rotamase plp</fullName>
    </alternativeName>
</protein>
<name>A0A6I4TZ75_9SPHN</name>
<keyword evidence="14" id="KW-0697">Rotamase</keyword>
<proteinExistence type="inferred from homology"/>
<dbReference type="GO" id="GO:0005886">
    <property type="term" value="C:plasma membrane"/>
    <property type="evidence" value="ECO:0007669"/>
    <property type="project" value="UniProtKB-SubCell"/>
</dbReference>
<reference evidence="16 17" key="1">
    <citation type="submission" date="2019-12" db="EMBL/GenBank/DDBJ databases">
        <title>Genomic-based taxomic classification of the family Erythrobacteraceae.</title>
        <authorList>
            <person name="Xu L."/>
        </authorList>
    </citation>
    <scope>NUCLEOTIDE SEQUENCE [LARGE SCALE GENOMIC DNA]</scope>
    <source>
        <strain evidence="16 17">S36</strain>
    </source>
</reference>